<feature type="transmembrane region" description="Helical" evidence="1">
    <location>
        <begin position="49"/>
        <end position="67"/>
    </location>
</feature>
<evidence type="ECO:0000313" key="2">
    <source>
        <dbReference type="EMBL" id="KAJ8044670.1"/>
    </source>
</evidence>
<keyword evidence="1" id="KW-0472">Membrane</keyword>
<organism evidence="2 3">
    <name type="scientific">Holothuria leucospilota</name>
    <name type="common">Black long sea cucumber</name>
    <name type="synonym">Mertensiothuria leucospilota</name>
    <dbReference type="NCBI Taxonomy" id="206669"/>
    <lineage>
        <taxon>Eukaryota</taxon>
        <taxon>Metazoa</taxon>
        <taxon>Echinodermata</taxon>
        <taxon>Eleutherozoa</taxon>
        <taxon>Echinozoa</taxon>
        <taxon>Holothuroidea</taxon>
        <taxon>Aspidochirotacea</taxon>
        <taxon>Aspidochirotida</taxon>
        <taxon>Holothuriidae</taxon>
        <taxon>Holothuria</taxon>
    </lineage>
</organism>
<gene>
    <name evidence="2" type="ORF">HOLleu_07464</name>
</gene>
<evidence type="ECO:0000256" key="1">
    <source>
        <dbReference type="SAM" id="Phobius"/>
    </source>
</evidence>
<accession>A0A9Q1HG49</accession>
<sequence length="102" mass="11472">MYVFRYKALDPNAQADQRVLSFRQMAVSSGKPKLATCFSKQQVVDVNRMYLSALLAFCIFLALPISVQPGKDTPSSVGYRDYLAGNWPSEEMKVAYQKCPIL</sequence>
<name>A0A9Q1HG49_HOLLE</name>
<keyword evidence="1" id="KW-0812">Transmembrane</keyword>
<keyword evidence="1" id="KW-1133">Transmembrane helix</keyword>
<proteinExistence type="predicted"/>
<comment type="caution">
    <text evidence="2">The sequence shown here is derived from an EMBL/GenBank/DDBJ whole genome shotgun (WGS) entry which is preliminary data.</text>
</comment>
<dbReference type="Proteomes" id="UP001152320">
    <property type="component" value="Chromosome 3"/>
</dbReference>
<protein>
    <submittedName>
        <fullName evidence="2">Uncharacterized protein</fullName>
    </submittedName>
</protein>
<evidence type="ECO:0000313" key="3">
    <source>
        <dbReference type="Proteomes" id="UP001152320"/>
    </source>
</evidence>
<dbReference type="AlphaFoldDB" id="A0A9Q1HG49"/>
<keyword evidence="3" id="KW-1185">Reference proteome</keyword>
<reference evidence="2" key="1">
    <citation type="submission" date="2021-10" db="EMBL/GenBank/DDBJ databases">
        <title>Tropical sea cucumber genome reveals ecological adaptation and Cuvierian tubules defense mechanism.</title>
        <authorList>
            <person name="Chen T."/>
        </authorList>
    </citation>
    <scope>NUCLEOTIDE SEQUENCE</scope>
    <source>
        <strain evidence="2">Nanhai2018</strain>
        <tissue evidence="2">Muscle</tissue>
    </source>
</reference>
<dbReference type="EMBL" id="JAIZAY010000003">
    <property type="protein sequence ID" value="KAJ8044670.1"/>
    <property type="molecule type" value="Genomic_DNA"/>
</dbReference>